<dbReference type="RefSeq" id="WP_317995181.1">
    <property type="nucleotide sequence ID" value="NZ_AP025523.1"/>
</dbReference>
<organism evidence="9 10">
    <name type="scientific">Vulcanimicrobium alpinum</name>
    <dbReference type="NCBI Taxonomy" id="3016050"/>
    <lineage>
        <taxon>Bacteria</taxon>
        <taxon>Bacillati</taxon>
        <taxon>Vulcanimicrobiota</taxon>
        <taxon>Vulcanimicrobiia</taxon>
        <taxon>Vulcanimicrobiales</taxon>
        <taxon>Vulcanimicrobiaceae</taxon>
        <taxon>Vulcanimicrobium</taxon>
    </lineage>
</organism>
<dbReference type="GO" id="GO:0003723">
    <property type="term" value="F:RNA binding"/>
    <property type="evidence" value="ECO:0007669"/>
    <property type="project" value="InterPro"/>
</dbReference>
<dbReference type="PIRSF" id="PIRSF001430">
    <property type="entry name" value="tRNA_psdUrid_synth"/>
    <property type="match status" value="1"/>
</dbReference>
<evidence type="ECO:0000313" key="10">
    <source>
        <dbReference type="Proteomes" id="UP001317532"/>
    </source>
</evidence>
<comment type="catalytic activity">
    <reaction evidence="4 7">
        <text>uridine(38/39/40) in tRNA = pseudouridine(38/39/40) in tRNA</text>
        <dbReference type="Rhea" id="RHEA:22376"/>
        <dbReference type="Rhea" id="RHEA-COMP:10085"/>
        <dbReference type="Rhea" id="RHEA-COMP:10087"/>
        <dbReference type="ChEBI" id="CHEBI:65314"/>
        <dbReference type="ChEBI" id="CHEBI:65315"/>
        <dbReference type="EC" id="5.4.99.12"/>
    </reaction>
</comment>
<keyword evidence="3 4" id="KW-0413">Isomerase</keyword>
<keyword evidence="10" id="KW-1185">Reference proteome</keyword>
<evidence type="ECO:0000313" key="9">
    <source>
        <dbReference type="EMBL" id="BDE07602.1"/>
    </source>
</evidence>
<dbReference type="Pfam" id="PF01416">
    <property type="entry name" value="PseudoU_synth_1"/>
    <property type="match status" value="2"/>
</dbReference>
<gene>
    <name evidence="4 9" type="primary">truA</name>
    <name evidence="9" type="ORF">WPS_28780</name>
</gene>
<protein>
    <recommendedName>
        <fullName evidence="4">tRNA pseudouridine synthase A</fullName>
        <ecNumber evidence="4">5.4.99.12</ecNumber>
    </recommendedName>
    <alternativeName>
        <fullName evidence="4">tRNA pseudouridine(38-40) synthase</fullName>
    </alternativeName>
    <alternativeName>
        <fullName evidence="4">tRNA pseudouridylate synthase I</fullName>
    </alternativeName>
    <alternativeName>
        <fullName evidence="4">tRNA-uridine isomerase I</fullName>
    </alternativeName>
</protein>
<reference evidence="9 10" key="1">
    <citation type="journal article" date="2022" name="ISME Commun">
        <title>Vulcanimicrobium alpinus gen. nov. sp. nov., the first cultivated representative of the candidate phylum 'Eremiobacterota', is a metabolically versatile aerobic anoxygenic phototroph.</title>
        <authorList>
            <person name="Yabe S."/>
            <person name="Muto K."/>
            <person name="Abe K."/>
            <person name="Yokota A."/>
            <person name="Staudigel H."/>
            <person name="Tebo B.M."/>
        </authorList>
    </citation>
    <scope>NUCLEOTIDE SEQUENCE [LARGE SCALE GENOMIC DNA]</scope>
    <source>
        <strain evidence="9 10">WC8-2</strain>
    </source>
</reference>
<dbReference type="FunFam" id="3.30.70.580:FF:000001">
    <property type="entry name" value="tRNA pseudouridine synthase A"/>
    <property type="match status" value="1"/>
</dbReference>
<evidence type="ECO:0000256" key="5">
    <source>
        <dbReference type="PIRSR" id="PIRSR001430-1"/>
    </source>
</evidence>
<dbReference type="HAMAP" id="MF_00171">
    <property type="entry name" value="TruA"/>
    <property type="match status" value="1"/>
</dbReference>
<dbReference type="PANTHER" id="PTHR11142">
    <property type="entry name" value="PSEUDOURIDYLATE SYNTHASE"/>
    <property type="match status" value="1"/>
</dbReference>
<dbReference type="GO" id="GO:0160147">
    <property type="term" value="F:tRNA pseudouridine(38-40) synthase activity"/>
    <property type="evidence" value="ECO:0007669"/>
    <property type="project" value="UniProtKB-EC"/>
</dbReference>
<keyword evidence="2 4" id="KW-0819">tRNA processing</keyword>
<dbReference type="SUPFAM" id="SSF55120">
    <property type="entry name" value="Pseudouridine synthase"/>
    <property type="match status" value="1"/>
</dbReference>
<comment type="similarity">
    <text evidence="1 4 7">Belongs to the tRNA pseudouridine synthase TruA family.</text>
</comment>
<name>A0AAN2CBC6_UNVUL</name>
<accession>A0AAN2CBC6</accession>
<dbReference type="InterPro" id="IPR020095">
    <property type="entry name" value="PsdUridine_synth_TruA_C"/>
</dbReference>
<evidence type="ECO:0000256" key="7">
    <source>
        <dbReference type="RuleBase" id="RU003792"/>
    </source>
</evidence>
<dbReference type="InterPro" id="IPR001406">
    <property type="entry name" value="PsdUridine_synth_TruA"/>
</dbReference>
<dbReference type="EMBL" id="AP025523">
    <property type="protein sequence ID" value="BDE07602.1"/>
    <property type="molecule type" value="Genomic_DNA"/>
</dbReference>
<comment type="function">
    <text evidence="4">Formation of pseudouridine at positions 38, 39 and 40 in the anticodon stem and loop of transfer RNAs.</text>
</comment>
<evidence type="ECO:0000256" key="2">
    <source>
        <dbReference type="ARBA" id="ARBA00022694"/>
    </source>
</evidence>
<feature type="binding site" evidence="4 6">
    <location>
        <position position="110"/>
    </location>
    <ligand>
        <name>substrate</name>
    </ligand>
</feature>
<comment type="subunit">
    <text evidence="4">Homodimer.</text>
</comment>
<sequence>MPTYRLVVEYDGSAFHGLQYQPALRTVAGALEDALARLFHQVVKISAAGRTDAGVHATGQVISFRAERAFPIERLRLALNACTPADLVVRDAALVADGFSARFDALERVYDYLIVNRPYPSAIWRARAWIVPRALDDARLVQAAAPLVGEHDFVTFCGELPERGGTVREVFAIDAARSGDLVRITVRGNAFLHRMVRIIVGTLVDVATGYRDLELTARALAARDRTAAGTTAPAHGLYLAGVRYDAFDTYRPVALRP</sequence>
<dbReference type="AlphaFoldDB" id="A0AAN2CBC6"/>
<evidence type="ECO:0000256" key="1">
    <source>
        <dbReference type="ARBA" id="ARBA00009375"/>
    </source>
</evidence>
<dbReference type="Gene3D" id="3.30.70.580">
    <property type="entry name" value="Pseudouridine synthase I, catalytic domain, N-terminal subdomain"/>
    <property type="match status" value="1"/>
</dbReference>
<feature type="domain" description="Pseudouridine synthase I TruA alpha/beta" evidence="8">
    <location>
        <begin position="143"/>
        <end position="245"/>
    </location>
</feature>
<comment type="caution">
    <text evidence="4">Lacks conserved residue(s) required for the propagation of feature annotation.</text>
</comment>
<dbReference type="InterPro" id="IPR020103">
    <property type="entry name" value="PsdUridine_synth_cat_dom_sf"/>
</dbReference>
<evidence type="ECO:0000256" key="3">
    <source>
        <dbReference type="ARBA" id="ARBA00023235"/>
    </source>
</evidence>
<dbReference type="Gene3D" id="3.30.70.660">
    <property type="entry name" value="Pseudouridine synthase I, catalytic domain, C-terminal subdomain"/>
    <property type="match status" value="1"/>
</dbReference>
<dbReference type="InterPro" id="IPR020094">
    <property type="entry name" value="TruA/RsuA/RluB/E/F_N"/>
</dbReference>
<dbReference type="KEGG" id="vab:WPS_28780"/>
<dbReference type="CDD" id="cd02570">
    <property type="entry name" value="PseudoU_synth_EcTruA"/>
    <property type="match status" value="1"/>
</dbReference>
<evidence type="ECO:0000259" key="8">
    <source>
        <dbReference type="Pfam" id="PF01416"/>
    </source>
</evidence>
<dbReference type="PANTHER" id="PTHR11142:SF0">
    <property type="entry name" value="TRNA PSEUDOURIDINE SYNTHASE-LIKE 1"/>
    <property type="match status" value="1"/>
</dbReference>
<dbReference type="InterPro" id="IPR020097">
    <property type="entry name" value="PsdUridine_synth_TruA_a/b_dom"/>
</dbReference>
<feature type="domain" description="Pseudouridine synthase I TruA alpha/beta" evidence="8">
    <location>
        <begin position="7"/>
        <end position="104"/>
    </location>
</feature>
<feature type="active site" description="Nucleophile" evidence="4 5">
    <location>
        <position position="52"/>
    </location>
</feature>
<dbReference type="GO" id="GO:0031119">
    <property type="term" value="P:tRNA pseudouridine synthesis"/>
    <property type="evidence" value="ECO:0007669"/>
    <property type="project" value="UniProtKB-UniRule"/>
</dbReference>
<dbReference type="NCBIfam" id="TIGR00071">
    <property type="entry name" value="hisT_truA"/>
    <property type="match status" value="1"/>
</dbReference>
<dbReference type="Proteomes" id="UP001317532">
    <property type="component" value="Chromosome"/>
</dbReference>
<evidence type="ECO:0000256" key="6">
    <source>
        <dbReference type="PIRSR" id="PIRSR001430-2"/>
    </source>
</evidence>
<evidence type="ECO:0000256" key="4">
    <source>
        <dbReference type="HAMAP-Rule" id="MF_00171"/>
    </source>
</evidence>
<dbReference type="EC" id="5.4.99.12" evidence="4"/>
<proteinExistence type="inferred from homology"/>